<feature type="compositionally biased region" description="Low complexity" evidence="4">
    <location>
        <begin position="94"/>
        <end position="106"/>
    </location>
</feature>
<feature type="domain" description="Peptidase S1" evidence="6">
    <location>
        <begin position="42"/>
        <end position="262"/>
    </location>
</feature>
<keyword evidence="9" id="KW-1185">Reference proteome</keyword>
<keyword evidence="1 5" id="KW-0732">Signal</keyword>
<dbReference type="InterPro" id="IPR043504">
    <property type="entry name" value="Peptidase_S1_PA_chymotrypsin"/>
</dbReference>
<dbReference type="SUPFAM" id="SSF49265">
    <property type="entry name" value="Fibronectin type III"/>
    <property type="match status" value="1"/>
</dbReference>
<dbReference type="GO" id="GO:0004252">
    <property type="term" value="F:serine-type endopeptidase activity"/>
    <property type="evidence" value="ECO:0007669"/>
    <property type="project" value="InterPro"/>
</dbReference>
<dbReference type="SUPFAM" id="SSF50494">
    <property type="entry name" value="Trypsin-like serine proteases"/>
    <property type="match status" value="1"/>
</dbReference>
<accession>A0A2T0GV80</accession>
<keyword evidence="2" id="KW-0326">Glycosidase</keyword>
<dbReference type="InterPro" id="IPR001254">
    <property type="entry name" value="Trypsin_dom"/>
</dbReference>
<evidence type="ECO:0000256" key="1">
    <source>
        <dbReference type="ARBA" id="ARBA00022729"/>
    </source>
</evidence>
<dbReference type="Gene3D" id="2.130.10.130">
    <property type="entry name" value="Integrin alpha, N-terminal"/>
    <property type="match status" value="1"/>
</dbReference>
<evidence type="ECO:0008006" key="10">
    <source>
        <dbReference type="Google" id="ProtNLM"/>
    </source>
</evidence>
<comment type="caution">
    <text evidence="8">The sequence shown here is derived from an EMBL/GenBank/DDBJ whole genome shotgun (WGS) entry which is preliminary data.</text>
</comment>
<dbReference type="InterPro" id="IPR028994">
    <property type="entry name" value="Integrin_alpha_N"/>
</dbReference>
<feature type="chain" id="PRO_5015455719" description="Peptidase S1 domain-containing protein" evidence="5">
    <location>
        <begin position="42"/>
        <end position="674"/>
    </location>
</feature>
<protein>
    <recommendedName>
        <fullName evidence="10">Peptidase S1 domain-containing protein</fullName>
    </recommendedName>
</protein>
<dbReference type="GO" id="GO:0000272">
    <property type="term" value="P:polysaccharide catabolic process"/>
    <property type="evidence" value="ECO:0007669"/>
    <property type="project" value="UniProtKB-KW"/>
</dbReference>
<feature type="domain" description="Fibronectin type-III" evidence="7">
    <location>
        <begin position="260"/>
        <end position="351"/>
    </location>
</feature>
<dbReference type="InterPro" id="IPR001314">
    <property type="entry name" value="Peptidase_S1A"/>
</dbReference>
<dbReference type="PROSITE" id="PS50853">
    <property type="entry name" value="FN3"/>
    <property type="match status" value="1"/>
</dbReference>
<dbReference type="InterPro" id="IPR003961">
    <property type="entry name" value="FN3_dom"/>
</dbReference>
<dbReference type="InterPro" id="IPR013783">
    <property type="entry name" value="Ig-like_fold"/>
</dbReference>
<dbReference type="PROSITE" id="PS50240">
    <property type="entry name" value="TRYPSIN_DOM"/>
    <property type="match status" value="1"/>
</dbReference>
<name>A0A2T0GV80_ACTMO</name>
<dbReference type="InterPro" id="IPR009003">
    <property type="entry name" value="Peptidase_S1_PA"/>
</dbReference>
<dbReference type="SMART" id="SM00020">
    <property type="entry name" value="Tryp_SPc"/>
    <property type="match status" value="1"/>
</dbReference>
<dbReference type="InParanoid" id="A0A2T0GV80"/>
<dbReference type="Gene3D" id="2.40.10.10">
    <property type="entry name" value="Trypsin-like serine proteases"/>
    <property type="match status" value="1"/>
</dbReference>
<organism evidence="8 9">
    <name type="scientific">Actinopolyspora mortivallis</name>
    <dbReference type="NCBI Taxonomy" id="33906"/>
    <lineage>
        <taxon>Bacteria</taxon>
        <taxon>Bacillati</taxon>
        <taxon>Actinomycetota</taxon>
        <taxon>Actinomycetes</taxon>
        <taxon>Actinopolysporales</taxon>
        <taxon>Actinopolysporaceae</taxon>
        <taxon>Actinopolyspora</taxon>
    </lineage>
</organism>
<keyword evidence="2" id="KW-0378">Hydrolase</keyword>
<evidence type="ECO:0000256" key="4">
    <source>
        <dbReference type="SAM" id="MobiDB-lite"/>
    </source>
</evidence>
<evidence type="ECO:0000259" key="7">
    <source>
        <dbReference type="PROSITE" id="PS50853"/>
    </source>
</evidence>
<gene>
    <name evidence="8" type="ORF">CEP50_12545</name>
</gene>
<dbReference type="Gene3D" id="2.60.40.10">
    <property type="entry name" value="Immunoglobulins"/>
    <property type="match status" value="1"/>
</dbReference>
<dbReference type="InterPro" id="IPR036116">
    <property type="entry name" value="FN3_sf"/>
</dbReference>
<dbReference type="GO" id="GO:0006508">
    <property type="term" value="P:proteolysis"/>
    <property type="evidence" value="ECO:0007669"/>
    <property type="project" value="InterPro"/>
</dbReference>
<dbReference type="GO" id="GO:0016798">
    <property type="term" value="F:hydrolase activity, acting on glycosyl bonds"/>
    <property type="evidence" value="ECO:0007669"/>
    <property type="project" value="UniProtKB-KW"/>
</dbReference>
<proteinExistence type="predicted"/>
<reference evidence="8 9" key="1">
    <citation type="submission" date="2018-03" db="EMBL/GenBank/DDBJ databases">
        <title>Actinopolyspora mortivallis from Sahara, screening for active biomolecules.</title>
        <authorList>
            <person name="Selama O."/>
            <person name="Wellington E.M.H."/>
            <person name="Hacene H."/>
        </authorList>
    </citation>
    <scope>NUCLEOTIDE SEQUENCE [LARGE SCALE GENOMIC DNA]</scope>
    <source>
        <strain evidence="8 9">M5A</strain>
    </source>
</reference>
<evidence type="ECO:0000256" key="5">
    <source>
        <dbReference type="SAM" id="SignalP"/>
    </source>
</evidence>
<sequence>MRTQSRKRTTKELVLLRSRRAAGIAATAVAATALCGLPAQAISGGQPVPDGSYGFLAKVDVGDQRSCSGALVAQQWLVTAASCFAEDPANPGSVPAGEPTTPTTATVGGGDVSGSSGHTVDVVDLVPRTDRNLVLAKLGSAVDGVTPVSLSETAASQGDTFRSAGYGRTATEWTPNTPHTGTFSVEAVGDTSLNVLGTSEQDSICKGDAGGPVLRQVNERVELVGVNSASWQHGCFGEDTTKRGATIARTDDLVGWVNSGMLDLTATPASKHAINLSWKPSNAEKYRIYAATTPEVPLTDSALVGTTSNHTYRHEALRASRTWHYRVAPVTASGQQQTATHTVTATTTPEAGTDFNGDGYEDIATFEKGNFSVSDSDGVSFSAEKSWNTSLIEETDTQLSGDFNGDGRSDVALFKQGESGGVYVALGGESGFGAFRLWHGYFAPQGERPAVGDFNGDGKDDIVTFLGNDATNNGDVYVSLSTGDAFIEDDDKWHDYFGLDDERPAVGDFNGDGKDDIITFLGNDTNNPNDVYVSLSTGSAFVEDNDKWHDYFGLENERPAVGDFNGDGKDDIITFMNDGEGGAYVALSAGDTFNTGSRWHDYFAPDGELPAVGDFNGDGKDDIITFRTDEEGRVYVSRSTGDTFVEDDDLWGTGVCPQSELSWKQCNALPASSL</sequence>
<evidence type="ECO:0000313" key="8">
    <source>
        <dbReference type="EMBL" id="PRW63012.1"/>
    </source>
</evidence>
<dbReference type="PRINTS" id="PR00722">
    <property type="entry name" value="CHYMOTRYPSIN"/>
</dbReference>
<keyword evidence="3" id="KW-0624">Polysaccharide degradation</keyword>
<evidence type="ECO:0000256" key="2">
    <source>
        <dbReference type="ARBA" id="ARBA00023295"/>
    </source>
</evidence>
<evidence type="ECO:0000313" key="9">
    <source>
        <dbReference type="Proteomes" id="UP000239352"/>
    </source>
</evidence>
<dbReference type="Proteomes" id="UP000239352">
    <property type="component" value="Unassembled WGS sequence"/>
</dbReference>
<dbReference type="Gene3D" id="2.40.128.340">
    <property type="match status" value="1"/>
</dbReference>
<feature type="region of interest" description="Disordered" evidence="4">
    <location>
        <begin position="90"/>
        <end position="114"/>
    </location>
</feature>
<dbReference type="Pfam" id="PF00089">
    <property type="entry name" value="Trypsin"/>
    <property type="match status" value="1"/>
</dbReference>
<evidence type="ECO:0000256" key="3">
    <source>
        <dbReference type="ARBA" id="ARBA00023326"/>
    </source>
</evidence>
<dbReference type="EMBL" id="PVSR01000021">
    <property type="protein sequence ID" value="PRW63012.1"/>
    <property type="molecule type" value="Genomic_DNA"/>
</dbReference>
<dbReference type="Pfam" id="PF13517">
    <property type="entry name" value="FG-GAP_3"/>
    <property type="match status" value="2"/>
</dbReference>
<dbReference type="InterPro" id="IPR013517">
    <property type="entry name" value="FG-GAP"/>
</dbReference>
<keyword evidence="3" id="KW-0119">Carbohydrate metabolism</keyword>
<dbReference type="AlphaFoldDB" id="A0A2T0GV80"/>
<dbReference type="SUPFAM" id="SSF69318">
    <property type="entry name" value="Integrin alpha N-terminal domain"/>
    <property type="match status" value="1"/>
</dbReference>
<dbReference type="PANTHER" id="PTHR46580">
    <property type="entry name" value="SENSOR KINASE-RELATED"/>
    <property type="match status" value="1"/>
</dbReference>
<feature type="signal peptide" evidence="5">
    <location>
        <begin position="1"/>
        <end position="41"/>
    </location>
</feature>
<evidence type="ECO:0000259" key="6">
    <source>
        <dbReference type="PROSITE" id="PS50240"/>
    </source>
</evidence>